<sequence>MQSFLLILPLIGLWAVTAAATDTAYKTQDTQQPPSLVTYLTTSTTSSHRNVPHQSPVPSPPAMQPAFVYGATLPKQEEPSEQHKEQSLSNIQTGIETEAEASKKVIGSRG</sequence>
<evidence type="ECO:0000256" key="2">
    <source>
        <dbReference type="SAM" id="SignalP"/>
    </source>
</evidence>
<evidence type="ECO:0000313" key="3">
    <source>
        <dbReference type="EMBL" id="EDW74113.1"/>
    </source>
</evidence>
<dbReference type="OrthoDB" id="1063785at2759"/>
<name>B4MPS4_DROWI</name>
<dbReference type="AlphaFoldDB" id="B4MPS4"/>
<gene>
    <name evidence="3" type="primary">Dwil\GK21548</name>
    <name evidence="3" type="ORF">Dwil_GK21548</name>
</gene>
<dbReference type="HOGENOM" id="CLU_2280337_0_0_1"/>
<dbReference type="eggNOG" id="ENOG502T9A8">
    <property type="taxonomic scope" value="Eukaryota"/>
</dbReference>
<feature type="region of interest" description="Disordered" evidence="1">
    <location>
        <begin position="42"/>
        <end position="110"/>
    </location>
</feature>
<proteinExistence type="predicted"/>
<dbReference type="PhylomeDB" id="B4MPS4"/>
<dbReference type="EMBL" id="CH963849">
    <property type="protein sequence ID" value="EDW74113.1"/>
    <property type="molecule type" value="Genomic_DNA"/>
</dbReference>
<keyword evidence="2" id="KW-0732">Signal</keyword>
<feature type="compositionally biased region" description="Basic and acidic residues" evidence="1">
    <location>
        <begin position="75"/>
        <end position="86"/>
    </location>
</feature>
<feature type="chain" id="PRO_5002814941" evidence="2">
    <location>
        <begin position="20"/>
        <end position="110"/>
    </location>
</feature>
<dbReference type="OMA" id="DVRHEET"/>
<dbReference type="Proteomes" id="UP000007798">
    <property type="component" value="Unassembled WGS sequence"/>
</dbReference>
<evidence type="ECO:0000313" key="4">
    <source>
        <dbReference type="Proteomes" id="UP000007798"/>
    </source>
</evidence>
<accession>B4MPS4</accession>
<feature type="signal peptide" evidence="2">
    <location>
        <begin position="1"/>
        <end position="19"/>
    </location>
</feature>
<protein>
    <submittedName>
        <fullName evidence="3">GK21548</fullName>
    </submittedName>
</protein>
<reference evidence="3 4" key="1">
    <citation type="journal article" date="2007" name="Nature">
        <title>Evolution of genes and genomes on the Drosophila phylogeny.</title>
        <authorList>
            <consortium name="Drosophila 12 Genomes Consortium"/>
            <person name="Clark A.G."/>
            <person name="Eisen M.B."/>
            <person name="Smith D.R."/>
            <person name="Bergman C.M."/>
            <person name="Oliver B."/>
            <person name="Markow T.A."/>
            <person name="Kaufman T.C."/>
            <person name="Kellis M."/>
            <person name="Gelbart W."/>
            <person name="Iyer V.N."/>
            <person name="Pollard D.A."/>
            <person name="Sackton T.B."/>
            <person name="Larracuente A.M."/>
            <person name="Singh N.D."/>
            <person name="Abad J.P."/>
            <person name="Abt D.N."/>
            <person name="Adryan B."/>
            <person name="Aguade M."/>
            <person name="Akashi H."/>
            <person name="Anderson W.W."/>
            <person name="Aquadro C.F."/>
            <person name="Ardell D.H."/>
            <person name="Arguello R."/>
            <person name="Artieri C.G."/>
            <person name="Barbash D.A."/>
            <person name="Barker D."/>
            <person name="Barsanti P."/>
            <person name="Batterham P."/>
            <person name="Batzoglou S."/>
            <person name="Begun D."/>
            <person name="Bhutkar A."/>
            <person name="Blanco E."/>
            <person name="Bosak S.A."/>
            <person name="Bradley R.K."/>
            <person name="Brand A.D."/>
            <person name="Brent M.R."/>
            <person name="Brooks A.N."/>
            <person name="Brown R.H."/>
            <person name="Butlin R.K."/>
            <person name="Caggese C."/>
            <person name="Calvi B.R."/>
            <person name="Bernardo de Carvalho A."/>
            <person name="Caspi A."/>
            <person name="Castrezana S."/>
            <person name="Celniker S.E."/>
            <person name="Chang J.L."/>
            <person name="Chapple C."/>
            <person name="Chatterji S."/>
            <person name="Chinwalla A."/>
            <person name="Civetta A."/>
            <person name="Clifton S.W."/>
            <person name="Comeron J.M."/>
            <person name="Costello J.C."/>
            <person name="Coyne J.A."/>
            <person name="Daub J."/>
            <person name="David R.G."/>
            <person name="Delcher A.L."/>
            <person name="Delehaunty K."/>
            <person name="Do C.B."/>
            <person name="Ebling H."/>
            <person name="Edwards K."/>
            <person name="Eickbush T."/>
            <person name="Evans J.D."/>
            <person name="Filipski A."/>
            <person name="Findeiss S."/>
            <person name="Freyhult E."/>
            <person name="Fulton L."/>
            <person name="Fulton R."/>
            <person name="Garcia A.C."/>
            <person name="Gardiner A."/>
            <person name="Garfield D.A."/>
            <person name="Garvin B.E."/>
            <person name="Gibson G."/>
            <person name="Gilbert D."/>
            <person name="Gnerre S."/>
            <person name="Godfrey J."/>
            <person name="Good R."/>
            <person name="Gotea V."/>
            <person name="Gravely B."/>
            <person name="Greenberg A.J."/>
            <person name="Griffiths-Jones S."/>
            <person name="Gross S."/>
            <person name="Guigo R."/>
            <person name="Gustafson E.A."/>
            <person name="Haerty W."/>
            <person name="Hahn M.W."/>
            <person name="Halligan D.L."/>
            <person name="Halpern A.L."/>
            <person name="Halter G.M."/>
            <person name="Han M.V."/>
            <person name="Heger A."/>
            <person name="Hillier L."/>
            <person name="Hinrichs A.S."/>
            <person name="Holmes I."/>
            <person name="Hoskins R.A."/>
            <person name="Hubisz M.J."/>
            <person name="Hultmark D."/>
            <person name="Huntley M.A."/>
            <person name="Jaffe D.B."/>
            <person name="Jagadeeshan S."/>
            <person name="Jeck W.R."/>
            <person name="Johnson J."/>
            <person name="Jones C.D."/>
            <person name="Jordan W.C."/>
            <person name="Karpen G.H."/>
            <person name="Kataoka E."/>
            <person name="Keightley P.D."/>
            <person name="Kheradpour P."/>
            <person name="Kirkness E.F."/>
            <person name="Koerich L.B."/>
            <person name="Kristiansen K."/>
            <person name="Kudrna D."/>
            <person name="Kulathinal R.J."/>
            <person name="Kumar S."/>
            <person name="Kwok R."/>
            <person name="Lander E."/>
            <person name="Langley C.H."/>
            <person name="Lapoint R."/>
            <person name="Lazzaro B.P."/>
            <person name="Lee S.J."/>
            <person name="Levesque L."/>
            <person name="Li R."/>
            <person name="Lin C.F."/>
            <person name="Lin M.F."/>
            <person name="Lindblad-Toh K."/>
            <person name="Llopart A."/>
            <person name="Long M."/>
            <person name="Low L."/>
            <person name="Lozovsky E."/>
            <person name="Lu J."/>
            <person name="Luo M."/>
            <person name="Machado C.A."/>
            <person name="Makalowski W."/>
            <person name="Marzo M."/>
            <person name="Matsuda M."/>
            <person name="Matzkin L."/>
            <person name="McAllister B."/>
            <person name="McBride C.S."/>
            <person name="McKernan B."/>
            <person name="McKernan K."/>
            <person name="Mendez-Lago M."/>
            <person name="Minx P."/>
            <person name="Mollenhauer M.U."/>
            <person name="Montooth K."/>
            <person name="Mount S.M."/>
            <person name="Mu X."/>
            <person name="Myers E."/>
            <person name="Negre B."/>
            <person name="Newfeld S."/>
            <person name="Nielsen R."/>
            <person name="Noor M.A."/>
            <person name="O'Grady P."/>
            <person name="Pachter L."/>
            <person name="Papaceit M."/>
            <person name="Parisi M.J."/>
            <person name="Parisi M."/>
            <person name="Parts L."/>
            <person name="Pedersen J.S."/>
            <person name="Pesole G."/>
            <person name="Phillippy A.M."/>
            <person name="Ponting C.P."/>
            <person name="Pop M."/>
            <person name="Porcelli D."/>
            <person name="Powell J.R."/>
            <person name="Prohaska S."/>
            <person name="Pruitt K."/>
            <person name="Puig M."/>
            <person name="Quesneville H."/>
            <person name="Ram K.R."/>
            <person name="Rand D."/>
            <person name="Rasmussen M.D."/>
            <person name="Reed L.K."/>
            <person name="Reenan R."/>
            <person name="Reily A."/>
            <person name="Remington K.A."/>
            <person name="Rieger T.T."/>
            <person name="Ritchie M.G."/>
            <person name="Robin C."/>
            <person name="Rogers Y.H."/>
            <person name="Rohde C."/>
            <person name="Rozas J."/>
            <person name="Rubenfield M.J."/>
            <person name="Ruiz A."/>
            <person name="Russo S."/>
            <person name="Salzberg S.L."/>
            <person name="Sanchez-Gracia A."/>
            <person name="Saranga D.J."/>
            <person name="Sato H."/>
            <person name="Schaeffer S.W."/>
            <person name="Schatz M.C."/>
            <person name="Schlenke T."/>
            <person name="Schwartz R."/>
            <person name="Segarra C."/>
            <person name="Singh R.S."/>
            <person name="Sirot L."/>
            <person name="Sirota M."/>
            <person name="Sisneros N.B."/>
            <person name="Smith C.D."/>
            <person name="Smith T.F."/>
            <person name="Spieth J."/>
            <person name="Stage D.E."/>
            <person name="Stark A."/>
            <person name="Stephan W."/>
            <person name="Strausberg R.L."/>
            <person name="Strempel S."/>
            <person name="Sturgill D."/>
            <person name="Sutton G."/>
            <person name="Sutton G.G."/>
            <person name="Tao W."/>
            <person name="Teichmann S."/>
            <person name="Tobari Y.N."/>
            <person name="Tomimura Y."/>
            <person name="Tsolas J.M."/>
            <person name="Valente V.L."/>
            <person name="Venter E."/>
            <person name="Venter J.C."/>
            <person name="Vicario S."/>
            <person name="Vieira F.G."/>
            <person name="Vilella A.J."/>
            <person name="Villasante A."/>
            <person name="Walenz B."/>
            <person name="Wang J."/>
            <person name="Wasserman M."/>
            <person name="Watts T."/>
            <person name="Wilson D."/>
            <person name="Wilson R.K."/>
            <person name="Wing R.A."/>
            <person name="Wolfner M.F."/>
            <person name="Wong A."/>
            <person name="Wong G.K."/>
            <person name="Wu C.I."/>
            <person name="Wu G."/>
            <person name="Yamamoto D."/>
            <person name="Yang H.P."/>
            <person name="Yang S.P."/>
            <person name="Yorke J.A."/>
            <person name="Yoshida K."/>
            <person name="Zdobnov E."/>
            <person name="Zhang P."/>
            <person name="Zhang Y."/>
            <person name="Zimin A.V."/>
            <person name="Baldwin J."/>
            <person name="Abdouelleil A."/>
            <person name="Abdulkadir J."/>
            <person name="Abebe A."/>
            <person name="Abera B."/>
            <person name="Abreu J."/>
            <person name="Acer S.C."/>
            <person name="Aftuck L."/>
            <person name="Alexander A."/>
            <person name="An P."/>
            <person name="Anderson E."/>
            <person name="Anderson S."/>
            <person name="Arachi H."/>
            <person name="Azer M."/>
            <person name="Bachantsang P."/>
            <person name="Barry A."/>
            <person name="Bayul T."/>
            <person name="Berlin A."/>
            <person name="Bessette D."/>
            <person name="Bloom T."/>
            <person name="Blye J."/>
            <person name="Boguslavskiy L."/>
            <person name="Bonnet C."/>
            <person name="Boukhgalter B."/>
            <person name="Bourzgui I."/>
            <person name="Brown A."/>
            <person name="Cahill P."/>
            <person name="Channer S."/>
            <person name="Cheshatsang Y."/>
            <person name="Chuda L."/>
            <person name="Citroen M."/>
            <person name="Collymore A."/>
            <person name="Cooke P."/>
            <person name="Costello M."/>
            <person name="D'Aco K."/>
            <person name="Daza R."/>
            <person name="De Haan G."/>
            <person name="DeGray S."/>
            <person name="DeMaso C."/>
            <person name="Dhargay N."/>
            <person name="Dooley K."/>
            <person name="Dooley E."/>
            <person name="Doricent M."/>
            <person name="Dorje P."/>
            <person name="Dorjee K."/>
            <person name="Dupes A."/>
            <person name="Elong R."/>
            <person name="Falk J."/>
            <person name="Farina A."/>
            <person name="Faro S."/>
            <person name="Ferguson D."/>
            <person name="Fisher S."/>
            <person name="Foley C.D."/>
            <person name="Franke A."/>
            <person name="Friedrich D."/>
            <person name="Gadbois L."/>
            <person name="Gearin G."/>
            <person name="Gearin C.R."/>
            <person name="Giannoukos G."/>
            <person name="Goode T."/>
            <person name="Graham J."/>
            <person name="Grandbois E."/>
            <person name="Grewal S."/>
            <person name="Gyaltsen K."/>
            <person name="Hafez N."/>
            <person name="Hagos B."/>
            <person name="Hall J."/>
            <person name="Henson C."/>
            <person name="Hollinger A."/>
            <person name="Honan T."/>
            <person name="Huard M.D."/>
            <person name="Hughes L."/>
            <person name="Hurhula B."/>
            <person name="Husby M.E."/>
            <person name="Kamat A."/>
            <person name="Kanga B."/>
            <person name="Kashin S."/>
            <person name="Khazanovich D."/>
            <person name="Kisner P."/>
            <person name="Lance K."/>
            <person name="Lara M."/>
            <person name="Lee W."/>
            <person name="Lennon N."/>
            <person name="Letendre F."/>
            <person name="LeVine R."/>
            <person name="Lipovsky A."/>
            <person name="Liu X."/>
            <person name="Liu J."/>
            <person name="Liu S."/>
            <person name="Lokyitsang T."/>
            <person name="Lokyitsang Y."/>
            <person name="Lubonja R."/>
            <person name="Lui A."/>
            <person name="MacDonald P."/>
            <person name="Magnisalis V."/>
            <person name="Maru K."/>
            <person name="Matthews C."/>
            <person name="McCusker W."/>
            <person name="McDonough S."/>
            <person name="Mehta T."/>
            <person name="Meldrim J."/>
            <person name="Meneus L."/>
            <person name="Mihai O."/>
            <person name="Mihalev A."/>
            <person name="Mihova T."/>
            <person name="Mittelman R."/>
            <person name="Mlenga V."/>
            <person name="Montmayeur A."/>
            <person name="Mulrain L."/>
            <person name="Navidi A."/>
            <person name="Naylor J."/>
            <person name="Negash T."/>
            <person name="Nguyen T."/>
            <person name="Nguyen N."/>
            <person name="Nicol R."/>
            <person name="Norbu C."/>
            <person name="Norbu N."/>
            <person name="Novod N."/>
            <person name="O'Neill B."/>
            <person name="Osman S."/>
            <person name="Markiewicz E."/>
            <person name="Oyono O.L."/>
            <person name="Patti C."/>
            <person name="Phunkhang P."/>
            <person name="Pierre F."/>
            <person name="Priest M."/>
            <person name="Raghuraman S."/>
            <person name="Rege F."/>
            <person name="Reyes R."/>
            <person name="Rise C."/>
            <person name="Rogov P."/>
            <person name="Ross K."/>
            <person name="Ryan E."/>
            <person name="Settipalli S."/>
            <person name="Shea T."/>
            <person name="Sherpa N."/>
            <person name="Shi L."/>
            <person name="Shih D."/>
            <person name="Sparrow T."/>
            <person name="Spaulding J."/>
            <person name="Stalker J."/>
            <person name="Stange-Thomann N."/>
            <person name="Stavropoulos S."/>
            <person name="Stone C."/>
            <person name="Strader C."/>
            <person name="Tesfaye S."/>
            <person name="Thomson T."/>
            <person name="Thoulutsang Y."/>
            <person name="Thoulutsang D."/>
            <person name="Topham K."/>
            <person name="Topping I."/>
            <person name="Tsamla T."/>
            <person name="Vassiliev H."/>
            <person name="Vo A."/>
            <person name="Wangchuk T."/>
            <person name="Wangdi T."/>
            <person name="Weiand M."/>
            <person name="Wilkinson J."/>
            <person name="Wilson A."/>
            <person name="Yadav S."/>
            <person name="Young G."/>
            <person name="Yu Q."/>
            <person name="Zembek L."/>
            <person name="Zhong D."/>
            <person name="Zimmer A."/>
            <person name="Zwirko Z."/>
            <person name="Jaffe D.B."/>
            <person name="Alvarez P."/>
            <person name="Brockman W."/>
            <person name="Butler J."/>
            <person name="Chin C."/>
            <person name="Gnerre S."/>
            <person name="Grabherr M."/>
            <person name="Kleber M."/>
            <person name="Mauceli E."/>
            <person name="MacCallum I."/>
        </authorList>
    </citation>
    <scope>NUCLEOTIDE SEQUENCE [LARGE SCALE GENOMIC DNA]</scope>
    <source>
        <strain evidence="4">Tucson 14030-0811.24</strain>
    </source>
</reference>
<organism evidence="4">
    <name type="scientific">Drosophila willistoni</name>
    <name type="common">Fruit fly</name>
    <dbReference type="NCBI Taxonomy" id="7260"/>
    <lineage>
        <taxon>Eukaryota</taxon>
        <taxon>Metazoa</taxon>
        <taxon>Ecdysozoa</taxon>
        <taxon>Arthropoda</taxon>
        <taxon>Hexapoda</taxon>
        <taxon>Insecta</taxon>
        <taxon>Pterygota</taxon>
        <taxon>Neoptera</taxon>
        <taxon>Endopterygota</taxon>
        <taxon>Diptera</taxon>
        <taxon>Brachycera</taxon>
        <taxon>Muscomorpha</taxon>
        <taxon>Ephydroidea</taxon>
        <taxon>Drosophilidae</taxon>
        <taxon>Drosophila</taxon>
        <taxon>Sophophora</taxon>
    </lineage>
</organism>
<keyword evidence="4" id="KW-1185">Reference proteome</keyword>
<evidence type="ECO:0000256" key="1">
    <source>
        <dbReference type="SAM" id="MobiDB-lite"/>
    </source>
</evidence>